<gene>
    <name evidence="1" type="ORF">NQ176_g10324</name>
</gene>
<comment type="caution">
    <text evidence="1">The sequence shown here is derived from an EMBL/GenBank/DDBJ whole genome shotgun (WGS) entry which is preliminary data.</text>
</comment>
<protein>
    <submittedName>
        <fullName evidence="1">Uncharacterized protein</fullName>
    </submittedName>
</protein>
<keyword evidence="2" id="KW-1185">Reference proteome</keyword>
<organism evidence="1 2">
    <name type="scientific">Zarea fungicola</name>
    <dbReference type="NCBI Taxonomy" id="93591"/>
    <lineage>
        <taxon>Eukaryota</taxon>
        <taxon>Fungi</taxon>
        <taxon>Dikarya</taxon>
        <taxon>Ascomycota</taxon>
        <taxon>Pezizomycotina</taxon>
        <taxon>Sordariomycetes</taxon>
        <taxon>Hypocreomycetidae</taxon>
        <taxon>Hypocreales</taxon>
        <taxon>Cordycipitaceae</taxon>
        <taxon>Zarea</taxon>
    </lineage>
</organism>
<evidence type="ECO:0000313" key="1">
    <source>
        <dbReference type="EMBL" id="KAJ2966058.1"/>
    </source>
</evidence>
<reference evidence="1" key="1">
    <citation type="submission" date="2022-08" db="EMBL/GenBank/DDBJ databases">
        <title>Genome Sequence of Lecanicillium fungicola.</title>
        <authorList>
            <person name="Buettner E."/>
        </authorList>
    </citation>
    <scope>NUCLEOTIDE SEQUENCE</scope>
    <source>
        <strain evidence="1">Babe33</strain>
    </source>
</reference>
<accession>A0ACC1MH63</accession>
<sequence>MYEDQDGVATRKSQNAYDTHVKAIGLTIFVLSSIGFASAARRGEYAQVSFQWKLTVWGLHLHPSGQILWPILCINSLSIVRKSQNANAVYRCGLAGAFLSLLLLHSHLQSLGLDNGNVNYPPSDQQAQIICVILLLVVHLLIPRRPDVFTPDGHLVDAENSASVLSRCTLSWCLPAFNTAIRSDSLAATPVLNFASRASSLSVLNPSSPGPFIWRQLFRQRFGVFIKQSILVLTSLVFGLAPSFCIMRLLKSLEHAHGTSVEAWLWLLGIGASQVGHALLLAQLNFTQWSEMSVIVNSQVTSSIFHKLLRRKNAKDQHKLSCAAVPDAITLVASDTATLARFCATSQLLVSQVIKAACTAVFLYSLIGWQSTIVAIFVTLTSMSVDTFLAKKAGAARKASRTSRGRTASVLNEALNALREIKFSSLEDQWQEHIGTFRQRELEDLRQSQITDTLRLTWSAASPLMTATVTVSTYLFMGGDVRPSVIFPLISVLPMLQSSLSALPELWLNYDGSITAAAHIDQYLSSPGQNKFLNQSKTGKVSFFDVTISWPSDHACTAKEAMPYSTQERFSLHDVTLDFPVGELSVISGKTGSGKSLLLAAILGEADLVSGNLQSPSAATSSRPVAEYTLWQCQG</sequence>
<dbReference type="EMBL" id="JANJQO010002756">
    <property type="protein sequence ID" value="KAJ2966058.1"/>
    <property type="molecule type" value="Genomic_DNA"/>
</dbReference>
<evidence type="ECO:0000313" key="2">
    <source>
        <dbReference type="Proteomes" id="UP001143910"/>
    </source>
</evidence>
<name>A0ACC1MH63_9HYPO</name>
<dbReference type="Proteomes" id="UP001143910">
    <property type="component" value="Unassembled WGS sequence"/>
</dbReference>
<proteinExistence type="predicted"/>